<evidence type="ECO:0000256" key="2">
    <source>
        <dbReference type="ARBA" id="ARBA00023136"/>
    </source>
</evidence>
<dbReference type="Pfam" id="PF00691">
    <property type="entry name" value="OmpA"/>
    <property type="match status" value="1"/>
</dbReference>
<feature type="compositionally biased region" description="Basic and acidic residues" evidence="4">
    <location>
        <begin position="275"/>
        <end position="308"/>
    </location>
</feature>
<dbReference type="PANTHER" id="PTHR30329">
    <property type="entry name" value="STATOR ELEMENT OF FLAGELLAR MOTOR COMPLEX"/>
    <property type="match status" value="1"/>
</dbReference>
<dbReference type="Pfam" id="PF06082">
    <property type="entry name" value="YjbH"/>
    <property type="match status" value="1"/>
</dbReference>
<accession>A0A3B1BSF0</accession>
<dbReference type="SUPFAM" id="SSF103088">
    <property type="entry name" value="OmpA-like"/>
    <property type="match status" value="1"/>
</dbReference>
<keyword evidence="3" id="KW-0998">Cell outer membrane</keyword>
<dbReference type="PANTHER" id="PTHR30329:SF21">
    <property type="entry name" value="LIPOPROTEIN YIAD-RELATED"/>
    <property type="match status" value="1"/>
</dbReference>
<evidence type="ECO:0000256" key="1">
    <source>
        <dbReference type="ARBA" id="ARBA00004442"/>
    </source>
</evidence>
<evidence type="ECO:0000256" key="3">
    <source>
        <dbReference type="ARBA" id="ARBA00023237"/>
    </source>
</evidence>
<comment type="subcellular location">
    <subcellularLocation>
        <location evidence="1">Cell outer membrane</location>
    </subcellularLocation>
</comment>
<protein>
    <recommendedName>
        <fullName evidence="5">OmpA-like domain-containing protein</fullName>
    </recommendedName>
</protein>
<keyword evidence="2" id="KW-0472">Membrane</keyword>
<evidence type="ECO:0000259" key="5">
    <source>
        <dbReference type="PROSITE" id="PS51123"/>
    </source>
</evidence>
<organism evidence="6">
    <name type="scientific">hydrothermal vent metagenome</name>
    <dbReference type="NCBI Taxonomy" id="652676"/>
    <lineage>
        <taxon>unclassified sequences</taxon>
        <taxon>metagenomes</taxon>
        <taxon>ecological metagenomes</taxon>
    </lineage>
</organism>
<sequence>MSNNKRTLISFFTAVAVIAFSTLASAQVAIEGGSGLFYVQKAKPLGEKNIAVGAFYEKLKCCDFVEMDVSTLSVPLTVGLGDRLELSVVAPYKKIEPESGSDSSGIADGLARAKWNFSTIKKYGIYISGMAIATLPTGDKNKGLGTGKTNLGFGLLIDKEYEKVSWHANVGFLNRSENNVENQVFYGAGVEWTAAKSLGLIAEFSGFAYTEQNPGERDNNMTMLGARYYLDDWGSVEAGYASKTAGGGVRSPNNMFMAGMTIVFGKKPEPKPIMKIEPKPEAKPEPIEKRASAAKPKPEPEPKMEVSKPKPAPVTKPAVSIVLDSVYFKFDSVKLTDEAKGILKENAAKLQNNPDVNVLIEGNTCSIGPSKYNEKLGERRGVSVKLHMVRELNVDESRLTVRSLGETAPKYSNRSEKGRSLNRRVDFNIK</sequence>
<dbReference type="EMBL" id="UOGA01000010">
    <property type="protein sequence ID" value="VAX14764.1"/>
    <property type="molecule type" value="Genomic_DNA"/>
</dbReference>
<feature type="domain" description="OmpA-like" evidence="5">
    <location>
        <begin position="315"/>
        <end position="430"/>
    </location>
</feature>
<feature type="region of interest" description="Disordered" evidence="4">
    <location>
        <begin position="275"/>
        <end position="314"/>
    </location>
</feature>
<dbReference type="AlphaFoldDB" id="A0A3B1BSF0"/>
<proteinExistence type="predicted"/>
<evidence type="ECO:0000256" key="4">
    <source>
        <dbReference type="SAM" id="MobiDB-lite"/>
    </source>
</evidence>
<name>A0A3B1BSF0_9ZZZZ</name>
<dbReference type="InterPro" id="IPR010344">
    <property type="entry name" value="YbjH"/>
</dbReference>
<dbReference type="InterPro" id="IPR036737">
    <property type="entry name" value="OmpA-like_sf"/>
</dbReference>
<dbReference type="PRINTS" id="PR01021">
    <property type="entry name" value="OMPADOMAIN"/>
</dbReference>
<dbReference type="PROSITE" id="PS51123">
    <property type="entry name" value="OMPA_2"/>
    <property type="match status" value="1"/>
</dbReference>
<reference evidence="6" key="1">
    <citation type="submission" date="2018-06" db="EMBL/GenBank/DDBJ databases">
        <authorList>
            <person name="Zhirakovskaya E."/>
        </authorList>
    </citation>
    <scope>NUCLEOTIDE SEQUENCE</scope>
</reference>
<gene>
    <name evidence="6" type="ORF">MNBD_NITROSPINAE04-808</name>
</gene>
<dbReference type="GO" id="GO:0009279">
    <property type="term" value="C:cell outer membrane"/>
    <property type="evidence" value="ECO:0007669"/>
    <property type="project" value="UniProtKB-SubCell"/>
</dbReference>
<evidence type="ECO:0000313" key="6">
    <source>
        <dbReference type="EMBL" id="VAX14764.1"/>
    </source>
</evidence>
<dbReference type="InterPro" id="IPR006665">
    <property type="entry name" value="OmpA-like"/>
</dbReference>
<dbReference type="InterPro" id="IPR050330">
    <property type="entry name" value="Bact_OuterMem_StrucFunc"/>
</dbReference>
<dbReference type="InterPro" id="IPR006664">
    <property type="entry name" value="OMP_bac"/>
</dbReference>
<dbReference type="Gene3D" id="3.30.1330.60">
    <property type="entry name" value="OmpA-like domain"/>
    <property type="match status" value="1"/>
</dbReference>
<dbReference type="CDD" id="cd07185">
    <property type="entry name" value="OmpA_C-like"/>
    <property type="match status" value="1"/>
</dbReference>